<keyword evidence="7" id="KW-0539">Nucleus</keyword>
<evidence type="ECO:0000256" key="2">
    <source>
        <dbReference type="ARBA" id="ARBA00004186"/>
    </source>
</evidence>
<dbReference type="VEuPathDB" id="FungiDB:SPRG_19685"/>
<dbReference type="InterPro" id="IPR005635">
    <property type="entry name" value="Inner_centromere_prot_ARK-bd"/>
</dbReference>
<evidence type="ECO:0000256" key="7">
    <source>
        <dbReference type="ARBA" id="ARBA00023242"/>
    </source>
</evidence>
<feature type="compositionally biased region" description="Basic and acidic residues" evidence="8">
    <location>
        <begin position="456"/>
        <end position="478"/>
    </location>
</feature>
<dbReference type="PANTHER" id="PTHR13142">
    <property type="entry name" value="INNER CENTROMERE PROTEIN"/>
    <property type="match status" value="1"/>
</dbReference>
<keyword evidence="5" id="KW-0159">Chromosome partition</keyword>
<name>A0A067CWL8_SAPPC</name>
<dbReference type="OrthoDB" id="6123at2759"/>
<feature type="compositionally biased region" description="Acidic residues" evidence="8">
    <location>
        <begin position="203"/>
        <end position="214"/>
    </location>
</feature>
<dbReference type="KEGG" id="spar:SPRG_19685"/>
<dbReference type="Pfam" id="PF02037">
    <property type="entry name" value="SAP"/>
    <property type="match status" value="1"/>
</dbReference>
<dbReference type="EMBL" id="KK583200">
    <property type="protein sequence ID" value="KDO30931.1"/>
    <property type="molecule type" value="Genomic_DNA"/>
</dbReference>
<dbReference type="SMART" id="SM00513">
    <property type="entry name" value="SAP"/>
    <property type="match status" value="1"/>
</dbReference>
<dbReference type="GO" id="GO:0005634">
    <property type="term" value="C:nucleus"/>
    <property type="evidence" value="ECO:0007669"/>
    <property type="project" value="UniProtKB-SubCell"/>
</dbReference>
<dbReference type="Gene3D" id="6.10.250.2990">
    <property type="match status" value="1"/>
</dbReference>
<evidence type="ECO:0000256" key="4">
    <source>
        <dbReference type="ARBA" id="ARBA00022490"/>
    </source>
</evidence>
<protein>
    <recommendedName>
        <fullName evidence="9">SAP domain-containing protein</fullName>
    </recommendedName>
</protein>
<evidence type="ECO:0000313" key="10">
    <source>
        <dbReference type="EMBL" id="KDO30931.1"/>
    </source>
</evidence>
<dbReference type="InterPro" id="IPR003034">
    <property type="entry name" value="SAP_dom"/>
</dbReference>
<feature type="compositionally biased region" description="Basic and acidic residues" evidence="8">
    <location>
        <begin position="250"/>
        <end position="262"/>
    </location>
</feature>
<feature type="region of interest" description="Disordered" evidence="8">
    <location>
        <begin position="439"/>
        <end position="581"/>
    </location>
</feature>
<keyword evidence="4" id="KW-0963">Cytoplasm</keyword>
<reference evidence="10 11" key="1">
    <citation type="journal article" date="2013" name="PLoS Genet.">
        <title>Distinctive expansion of potential virulence genes in the genome of the oomycete fish pathogen Saprolegnia parasitica.</title>
        <authorList>
            <person name="Jiang R.H."/>
            <person name="de Bruijn I."/>
            <person name="Haas B.J."/>
            <person name="Belmonte R."/>
            <person name="Lobach L."/>
            <person name="Christie J."/>
            <person name="van den Ackerveken G."/>
            <person name="Bottin A."/>
            <person name="Bulone V."/>
            <person name="Diaz-Moreno S.M."/>
            <person name="Dumas B."/>
            <person name="Fan L."/>
            <person name="Gaulin E."/>
            <person name="Govers F."/>
            <person name="Grenville-Briggs L.J."/>
            <person name="Horner N.R."/>
            <person name="Levin J.Z."/>
            <person name="Mammella M."/>
            <person name="Meijer H.J."/>
            <person name="Morris P."/>
            <person name="Nusbaum C."/>
            <person name="Oome S."/>
            <person name="Phillips A.J."/>
            <person name="van Rooyen D."/>
            <person name="Rzeszutek E."/>
            <person name="Saraiva M."/>
            <person name="Secombes C.J."/>
            <person name="Seidl M.F."/>
            <person name="Snel B."/>
            <person name="Stassen J.H."/>
            <person name="Sykes S."/>
            <person name="Tripathy S."/>
            <person name="van den Berg H."/>
            <person name="Vega-Arreguin J.C."/>
            <person name="Wawra S."/>
            <person name="Young S.K."/>
            <person name="Zeng Q."/>
            <person name="Dieguez-Uribeondo J."/>
            <person name="Russ C."/>
            <person name="Tyler B.M."/>
            <person name="van West P."/>
        </authorList>
    </citation>
    <scope>NUCLEOTIDE SEQUENCE [LARGE SCALE GENOMIC DNA]</scope>
    <source>
        <strain evidence="10 11">CBS 223.65</strain>
    </source>
</reference>
<evidence type="ECO:0000259" key="9">
    <source>
        <dbReference type="PROSITE" id="PS50800"/>
    </source>
</evidence>
<dbReference type="InterPro" id="IPR036361">
    <property type="entry name" value="SAP_dom_sf"/>
</dbReference>
<comment type="subcellular location">
    <subcellularLocation>
        <location evidence="2">Cytoplasm</location>
        <location evidence="2">Cytoskeleton</location>
        <location evidence="2">Spindle</location>
    </subcellularLocation>
    <subcellularLocation>
        <location evidence="1">Nucleus</location>
    </subcellularLocation>
</comment>
<feature type="compositionally biased region" description="Low complexity" evidence="8">
    <location>
        <begin position="224"/>
        <end position="238"/>
    </location>
</feature>
<accession>A0A067CWL8</accession>
<feature type="region of interest" description="Disordered" evidence="8">
    <location>
        <begin position="188"/>
        <end position="402"/>
    </location>
</feature>
<feature type="compositionally biased region" description="Low complexity" evidence="8">
    <location>
        <begin position="315"/>
        <end position="339"/>
    </location>
</feature>
<dbReference type="GO" id="GO:0007059">
    <property type="term" value="P:chromosome segregation"/>
    <property type="evidence" value="ECO:0007669"/>
    <property type="project" value="UniProtKB-KW"/>
</dbReference>
<dbReference type="RefSeq" id="XP_012198634.1">
    <property type="nucleotide sequence ID" value="XM_012343244.1"/>
</dbReference>
<dbReference type="GeneID" id="24140984"/>
<dbReference type="PANTHER" id="PTHR13142:SF1">
    <property type="entry name" value="INNER CENTROMERE PROTEIN"/>
    <property type="match status" value="1"/>
</dbReference>
<dbReference type="Gene3D" id="1.10.720.30">
    <property type="entry name" value="SAP domain"/>
    <property type="match status" value="1"/>
</dbReference>
<comment type="similarity">
    <text evidence="3">Belongs to the INCENP family.</text>
</comment>
<gene>
    <name evidence="10" type="ORF">SPRG_19685</name>
</gene>
<dbReference type="PROSITE" id="PS50800">
    <property type="entry name" value="SAP"/>
    <property type="match status" value="1"/>
</dbReference>
<dbReference type="SUPFAM" id="SSF68906">
    <property type="entry name" value="SAP domain"/>
    <property type="match status" value="1"/>
</dbReference>
<proteinExistence type="inferred from homology"/>
<feature type="compositionally biased region" description="Basic residues" evidence="8">
    <location>
        <begin position="366"/>
        <end position="379"/>
    </location>
</feature>
<keyword evidence="6" id="KW-0206">Cytoskeleton</keyword>
<feature type="region of interest" description="Disordered" evidence="8">
    <location>
        <begin position="66"/>
        <end position="152"/>
    </location>
</feature>
<feature type="compositionally biased region" description="Basic and acidic residues" evidence="8">
    <location>
        <begin position="491"/>
        <end position="515"/>
    </location>
</feature>
<dbReference type="Proteomes" id="UP000030745">
    <property type="component" value="Unassembled WGS sequence"/>
</dbReference>
<evidence type="ECO:0000256" key="8">
    <source>
        <dbReference type="SAM" id="MobiDB-lite"/>
    </source>
</evidence>
<evidence type="ECO:0000256" key="1">
    <source>
        <dbReference type="ARBA" id="ARBA00004123"/>
    </source>
</evidence>
<dbReference type="STRING" id="695850.A0A067CWL8"/>
<evidence type="ECO:0000313" key="11">
    <source>
        <dbReference type="Proteomes" id="UP000030745"/>
    </source>
</evidence>
<feature type="domain" description="SAP" evidence="9">
    <location>
        <begin position="153"/>
        <end position="187"/>
    </location>
</feature>
<dbReference type="OMA" id="MMISISE"/>
<keyword evidence="11" id="KW-1185">Reference proteome</keyword>
<feature type="compositionally biased region" description="Low complexity" evidence="8">
    <location>
        <begin position="529"/>
        <end position="541"/>
    </location>
</feature>
<feature type="compositionally biased region" description="Basic and acidic residues" evidence="8">
    <location>
        <begin position="188"/>
        <end position="200"/>
    </location>
</feature>
<evidence type="ECO:0000256" key="5">
    <source>
        <dbReference type="ARBA" id="ARBA00022829"/>
    </source>
</evidence>
<feature type="compositionally biased region" description="Low complexity" evidence="8">
    <location>
        <begin position="269"/>
        <end position="306"/>
    </location>
</feature>
<dbReference type="GO" id="GO:0005819">
    <property type="term" value="C:spindle"/>
    <property type="evidence" value="ECO:0007669"/>
    <property type="project" value="UniProtKB-SubCell"/>
</dbReference>
<dbReference type="Pfam" id="PF03941">
    <property type="entry name" value="INCENP_ARK-bind"/>
    <property type="match status" value="1"/>
</dbReference>
<evidence type="ECO:0000256" key="3">
    <source>
        <dbReference type="ARBA" id="ARBA00010042"/>
    </source>
</evidence>
<feature type="compositionally biased region" description="Acidic residues" evidence="8">
    <location>
        <begin position="565"/>
        <end position="576"/>
    </location>
</feature>
<dbReference type="AlphaFoldDB" id="A0A067CWL8"/>
<sequence>MADTDHIRSVQSHLQRGEKEARAALEASLKDNLAWITLFSTAAKKELRRPSINAKKRRLVLDLISDDDVPSMPKRPRIEAAPSDDISVAAIKASPTPSVAASPLKADVPPPQIKPSKPKKKSNNVIVIESSSESDSEDDNQSLKSVAAVVRDPTKLKVPELRKALSERNLSTFGLKAKLVERLTRALADEKAREARRVTPDEAGVDEYDDDDDAILPRLKSKATKSLTKSATKPTTSTEPLNQPSPDADVAPRVESRVKAAEEPSPELKAPSPVKPASPVKSASPVQQASSPVAIAAPASPIAAKPSPTPPSPVAAPTASMAARVSKAVSEPSPVAAASPPRPTVDSFVDETPMASPERPPPVRHSPGKVRSKERKRKTLFPPESPQSTSFSAPPSDGPILSTAASLKLAERNRALEPKKAIDRAKRKEGLMKMYEEQRRLDEEKRRKTAAQVAAEAERQKQERDAAERRQRETEVARKRAARLQEIQAATDEKRRQLERAEKLRHDQPRSKVETVAKAAASKPRVEIAKPLSSAPSSSAKALKKKPIEAVLLSKKPEPTTYEMSEPESDESGNGEDDTKAVPKWAQKAHLEKALAKQFGPDAIDPTPSIFPEFIATCDLEAIFQPRDGAKKRKFARRTSSGNWLADRPTTRDKVAYKKAMGYTN</sequence>
<organism evidence="10 11">
    <name type="scientific">Saprolegnia parasitica (strain CBS 223.65)</name>
    <dbReference type="NCBI Taxonomy" id="695850"/>
    <lineage>
        <taxon>Eukaryota</taxon>
        <taxon>Sar</taxon>
        <taxon>Stramenopiles</taxon>
        <taxon>Oomycota</taxon>
        <taxon>Saprolegniomycetes</taxon>
        <taxon>Saprolegniales</taxon>
        <taxon>Saprolegniaceae</taxon>
        <taxon>Saprolegnia</taxon>
    </lineage>
</organism>
<evidence type="ECO:0000256" key="6">
    <source>
        <dbReference type="ARBA" id="ARBA00023212"/>
    </source>
</evidence>